<sequence length="150" mass="17875">MINTLRNNNIYIIIFKTKIRLNIMTDNEKIKNMIENAYLQQKQMIELNYTQFKNIIENAYLQQKQMIETNASIMKNYSNMFGNSEIVSNIEKVESHFLALNEESKKSMMHQLDLIRDNFLSNASRIKEEYTNMPNFDKFVPNFNCSERPK</sequence>
<name>A0A654M0A4_9ARCH</name>
<keyword evidence="2" id="KW-1185">Reference proteome</keyword>
<organism evidence="1 2">
    <name type="scientific">Candidatus Nitrosocosmicus oleophilus</name>
    <dbReference type="NCBI Taxonomy" id="1353260"/>
    <lineage>
        <taxon>Archaea</taxon>
        <taxon>Nitrososphaerota</taxon>
        <taxon>Nitrososphaeria</taxon>
        <taxon>Nitrososphaerales</taxon>
        <taxon>Nitrososphaeraceae</taxon>
        <taxon>Candidatus Nitrosocosmicus</taxon>
    </lineage>
</organism>
<dbReference type="AlphaFoldDB" id="A0A654M0A4"/>
<dbReference type="KEGG" id="taa:NMY3_02695"/>
<evidence type="ECO:0000313" key="1">
    <source>
        <dbReference type="EMBL" id="ALI36885.1"/>
    </source>
</evidence>
<accession>A0A654M0A4</accession>
<protein>
    <submittedName>
        <fullName evidence="1">Uncharacterized protein</fullName>
    </submittedName>
</protein>
<evidence type="ECO:0000313" key="2">
    <source>
        <dbReference type="Proteomes" id="UP000058925"/>
    </source>
</evidence>
<dbReference type="Proteomes" id="UP000058925">
    <property type="component" value="Chromosome"/>
</dbReference>
<gene>
    <name evidence="1" type="ORF">NMY3_02695</name>
</gene>
<dbReference type="EMBL" id="CP012850">
    <property type="protein sequence ID" value="ALI36885.1"/>
    <property type="molecule type" value="Genomic_DNA"/>
</dbReference>
<proteinExistence type="predicted"/>
<reference evidence="2" key="1">
    <citation type="submission" date="2015-10" db="EMBL/GenBank/DDBJ databases">
        <title>Niche specialization of a soil ammonia-oxidizing archaeon, Candidatus Nitrosocosmicus oleophilus.</title>
        <authorList>
            <person name="Jung M.-Y."/>
            <person name="Rhee S.-K."/>
        </authorList>
    </citation>
    <scope>NUCLEOTIDE SEQUENCE [LARGE SCALE GENOMIC DNA]</scope>
    <source>
        <strain evidence="2">MY3</strain>
    </source>
</reference>